<protein>
    <submittedName>
        <fullName evidence="5">ATPase AAA</fullName>
    </submittedName>
</protein>
<sequence length="817" mass="92316">MNRREEQTLLDKIKEWQKPNENSLHVTEVEAIQALQYIEEKREQLLHILTQDSDEQIEQKQLVGVEQAELDQAEATVLTILAQIRWRKTQQISLVEEWVKKARKLDPDNQQAASLQAEMYLHSLLQSLKETAQFPAMRETDNAATRKKVTAQFVSQIQERLDDLVNWEDMLQAGTQAAQLSANTHLQQKYKSLREGTLELEEALILLHKEAQKYADSVQGLFYSSELLARLQQANKNLQEIEQTIREQLTPTQAEADVQDEIPAMEQIDQLVGLADMKKRVKQLAQFLQYQRIRTEKGWELADPLELHAVLMGNPGTGKTTLARLLATLYHELGLLERAEVIEVDRSQLVGAYVGQSEQRTMEVIKKAVGGVLFIDEAYSLKRAESSDSDYGQVVIDTLVSAMTSGEYSGKFVLILAGYPEEMRNFLRANPGLRSRFPESNHFTLPDFTTDELLQVAEQVAERNDFILRPDTKISIQQRLERERVDETFGNARTAKNIILDAIFAKGSHVGDTEAMKIPDFTILTPADVEANLSGKEVQINTLSAKQRLEQMIGLAEMKAELTKVAAFVSIQRSRQKNGLPAVPVELHAVFTGNPGTGKTTVAQLYAQILQEVGYLKRGHLVTVGRADLVANYVGQTASKTKRKIKEALGGVLFIDEAYALMSTSENDYGHEAINTLVEEISKHGENLVVVLAGYPYDMQKFIDSNPGLSSRFKKYFRFPDYTASELLSIITQFIQDNSYEVTDHTQERLAEQLGTWSEQGRIKGNGRFAKNLVQEAMQEQALRLAAEEKSDWTKEDLSLLTWEDFSKAIERIMPAK</sequence>
<reference evidence="5" key="1">
    <citation type="submission" date="2015-03" db="EMBL/GenBank/DDBJ databases">
        <title>MIGS Cultured Bacterial/Archaeal sample from Brevibacillus laterosporus.</title>
        <authorList>
            <person name="Zeng D."/>
            <person name="Zhu L."/>
            <person name="Dong G."/>
            <person name="Ye W."/>
            <person name="Ren D."/>
            <person name="Wu L."/>
            <person name="Xu J."/>
            <person name="Li G."/>
            <person name="Guo L."/>
        </authorList>
    </citation>
    <scope>NUCLEOTIDE SEQUENCE</scope>
    <source>
        <strain evidence="5">B9</strain>
        <plasmid evidence="5">unnamed2</plasmid>
    </source>
</reference>
<dbReference type="Gene3D" id="1.10.8.60">
    <property type="match status" value="2"/>
</dbReference>
<gene>
    <name evidence="5" type="ORF">EX87_22210</name>
</gene>
<dbReference type="RefSeq" id="WP_031415589.1">
    <property type="nucleotide sequence ID" value="NZ_CP011076.1"/>
</dbReference>
<evidence type="ECO:0000256" key="1">
    <source>
        <dbReference type="ARBA" id="ARBA00010378"/>
    </source>
</evidence>
<dbReference type="FunFam" id="3.40.50.300:FF:000216">
    <property type="entry name" value="Type VII secretion ATPase EccA"/>
    <property type="match status" value="2"/>
</dbReference>
<dbReference type="PANTHER" id="PTHR43392:SF2">
    <property type="entry name" value="AAA-TYPE ATPASE FAMILY PROTEIN _ ANKYRIN REPEAT FAMILY PROTEIN"/>
    <property type="match status" value="1"/>
</dbReference>
<name>A0A0F7EJT5_BRELA</name>
<keyword evidence="2" id="KW-0547">Nucleotide-binding</keyword>
<dbReference type="InterPro" id="IPR027417">
    <property type="entry name" value="P-loop_NTPase"/>
</dbReference>
<dbReference type="Pfam" id="PF17866">
    <property type="entry name" value="AAA_lid_6"/>
    <property type="match status" value="2"/>
</dbReference>
<dbReference type="InterPro" id="IPR050773">
    <property type="entry name" value="CbxX/CfxQ_RuBisCO_ESX"/>
</dbReference>
<geneLocation type="plasmid" evidence="5">
    <name>unnamed2</name>
</geneLocation>
<dbReference type="PRINTS" id="PR00819">
    <property type="entry name" value="CBXCFQXSUPER"/>
</dbReference>
<dbReference type="InterPro" id="IPR003593">
    <property type="entry name" value="AAA+_ATPase"/>
</dbReference>
<dbReference type="GO" id="GO:0005524">
    <property type="term" value="F:ATP binding"/>
    <property type="evidence" value="ECO:0007669"/>
    <property type="project" value="UniProtKB-KW"/>
</dbReference>
<organism evidence="5">
    <name type="scientific">Brevibacillus laterosporus</name>
    <name type="common">Bacillus laterosporus</name>
    <dbReference type="NCBI Taxonomy" id="1465"/>
    <lineage>
        <taxon>Bacteria</taxon>
        <taxon>Bacillati</taxon>
        <taxon>Bacillota</taxon>
        <taxon>Bacilli</taxon>
        <taxon>Bacillales</taxon>
        <taxon>Paenibacillaceae</taxon>
        <taxon>Brevibacillus</taxon>
    </lineage>
</organism>
<dbReference type="SUPFAM" id="SSF52540">
    <property type="entry name" value="P-loop containing nucleoside triphosphate hydrolases"/>
    <property type="match status" value="2"/>
</dbReference>
<evidence type="ECO:0000256" key="2">
    <source>
        <dbReference type="ARBA" id="ARBA00022741"/>
    </source>
</evidence>
<evidence type="ECO:0000256" key="3">
    <source>
        <dbReference type="ARBA" id="ARBA00022840"/>
    </source>
</evidence>
<dbReference type="GO" id="GO:0016887">
    <property type="term" value="F:ATP hydrolysis activity"/>
    <property type="evidence" value="ECO:0007669"/>
    <property type="project" value="InterPro"/>
</dbReference>
<dbReference type="InterPro" id="IPR041627">
    <property type="entry name" value="AAA_lid_6"/>
</dbReference>
<comment type="similarity">
    <text evidence="1">Belongs to the CbxX/CfxQ family.</text>
</comment>
<dbReference type="AlphaFoldDB" id="A0A0F7EJT5"/>
<feature type="domain" description="AAA+ ATPase" evidence="4">
    <location>
        <begin position="305"/>
        <end position="447"/>
    </location>
</feature>
<dbReference type="SMART" id="SM00382">
    <property type="entry name" value="AAA"/>
    <property type="match status" value="2"/>
</dbReference>
<dbReference type="Gene3D" id="3.40.50.300">
    <property type="entry name" value="P-loop containing nucleotide triphosphate hydrolases"/>
    <property type="match status" value="2"/>
</dbReference>
<keyword evidence="5" id="KW-0614">Plasmid</keyword>
<evidence type="ECO:0000313" key="5">
    <source>
        <dbReference type="EMBL" id="AKF96247.1"/>
    </source>
</evidence>
<keyword evidence="3" id="KW-0067">ATP-binding</keyword>
<dbReference type="EMBL" id="CP011076">
    <property type="protein sequence ID" value="AKF96247.1"/>
    <property type="molecule type" value="Genomic_DNA"/>
</dbReference>
<accession>A0A0F7EJT5</accession>
<dbReference type="CDD" id="cd00009">
    <property type="entry name" value="AAA"/>
    <property type="match status" value="1"/>
</dbReference>
<dbReference type="PANTHER" id="PTHR43392">
    <property type="entry name" value="AAA-TYPE ATPASE FAMILY PROTEIN / ANKYRIN REPEAT FAMILY PROTEIN"/>
    <property type="match status" value="1"/>
</dbReference>
<dbReference type="InterPro" id="IPR000641">
    <property type="entry name" value="CbxX/CfxQ"/>
</dbReference>
<evidence type="ECO:0000259" key="4">
    <source>
        <dbReference type="SMART" id="SM00382"/>
    </source>
</evidence>
<feature type="domain" description="AAA+ ATPase" evidence="4">
    <location>
        <begin position="585"/>
        <end position="721"/>
    </location>
</feature>
<dbReference type="InterPro" id="IPR003959">
    <property type="entry name" value="ATPase_AAA_core"/>
</dbReference>
<dbReference type="Pfam" id="PF00004">
    <property type="entry name" value="AAA"/>
    <property type="match status" value="2"/>
</dbReference>
<proteinExistence type="inferred from homology"/>